<evidence type="ECO:0000256" key="5">
    <source>
        <dbReference type="NCBIfam" id="TIGR00008"/>
    </source>
</evidence>
<feature type="domain" description="S1-like" evidence="6">
    <location>
        <begin position="1"/>
        <end position="71"/>
    </location>
</feature>
<dbReference type="InterPro" id="IPR004368">
    <property type="entry name" value="TIF_IF1"/>
</dbReference>
<dbReference type="PANTHER" id="PTHR33370:SF1">
    <property type="entry name" value="TRANSLATION INITIATION FACTOR IF-1, CHLOROPLASTIC"/>
    <property type="match status" value="1"/>
</dbReference>
<dbReference type="SUPFAM" id="SSF50249">
    <property type="entry name" value="Nucleic acid-binding proteins"/>
    <property type="match status" value="1"/>
</dbReference>
<dbReference type="CDD" id="cd04451">
    <property type="entry name" value="S1_IF1"/>
    <property type="match status" value="1"/>
</dbReference>
<accession>A0A1F5EAE3</accession>
<dbReference type="PANTHER" id="PTHR33370">
    <property type="entry name" value="TRANSLATION INITIATION FACTOR IF-1, CHLOROPLASTIC"/>
    <property type="match status" value="1"/>
</dbReference>
<sequence length="71" mass="8002">MKNKDTIEVEGVVKATLPNALFSVKLDNGHELHATLGGRLKMHRINIMPGDRVVVNVSIYDWGKGRITYRK</sequence>
<dbReference type="GO" id="GO:0003743">
    <property type="term" value="F:translation initiation factor activity"/>
    <property type="evidence" value="ECO:0007669"/>
    <property type="project" value="UniProtKB-UniRule"/>
</dbReference>
<keyword evidence="2 4" id="KW-0396">Initiation factor</keyword>
<comment type="similarity">
    <text evidence="1 4">Belongs to the IF-1 family.</text>
</comment>
<comment type="caution">
    <text evidence="7">The sequence shown here is derived from an EMBL/GenBank/DDBJ whole genome shotgun (WGS) entry which is preliminary data.</text>
</comment>
<evidence type="ECO:0000313" key="7">
    <source>
        <dbReference type="EMBL" id="OGD64372.1"/>
    </source>
</evidence>
<dbReference type="Pfam" id="PF01176">
    <property type="entry name" value="eIF-1a"/>
    <property type="match status" value="1"/>
</dbReference>
<reference evidence="7 8" key="1">
    <citation type="journal article" date="2016" name="Nat. Commun.">
        <title>Thousands of microbial genomes shed light on interconnected biogeochemical processes in an aquifer system.</title>
        <authorList>
            <person name="Anantharaman K."/>
            <person name="Brown C.T."/>
            <person name="Hug L.A."/>
            <person name="Sharon I."/>
            <person name="Castelle C.J."/>
            <person name="Probst A.J."/>
            <person name="Thomas B.C."/>
            <person name="Singh A."/>
            <person name="Wilkins M.J."/>
            <person name="Karaoz U."/>
            <person name="Brodie E.L."/>
            <person name="Williams K.H."/>
            <person name="Hubbard S.S."/>
            <person name="Banfield J.F."/>
        </authorList>
    </citation>
    <scope>NUCLEOTIDE SEQUENCE [LARGE SCALE GENOMIC DNA]</scope>
</reference>
<dbReference type="InterPro" id="IPR006196">
    <property type="entry name" value="RNA-binding_domain_S1_IF1"/>
</dbReference>
<keyword evidence="3 4" id="KW-0648">Protein biosynthesis</keyword>
<dbReference type="NCBIfam" id="TIGR00008">
    <property type="entry name" value="infA"/>
    <property type="match status" value="1"/>
</dbReference>
<keyword evidence="4" id="KW-0694">RNA-binding</keyword>
<keyword evidence="4" id="KW-0963">Cytoplasm</keyword>
<dbReference type="HAMAP" id="MF_00075">
    <property type="entry name" value="IF_1"/>
    <property type="match status" value="1"/>
</dbReference>
<dbReference type="AlphaFoldDB" id="A0A1F5EAE3"/>
<dbReference type="Gene3D" id="2.40.50.140">
    <property type="entry name" value="Nucleic acid-binding proteins"/>
    <property type="match status" value="1"/>
</dbReference>
<dbReference type="GO" id="GO:0019843">
    <property type="term" value="F:rRNA binding"/>
    <property type="evidence" value="ECO:0007669"/>
    <property type="project" value="UniProtKB-UniRule"/>
</dbReference>
<dbReference type="FunFam" id="2.40.50.140:FF:000002">
    <property type="entry name" value="Translation initiation factor IF-1"/>
    <property type="match status" value="1"/>
</dbReference>
<dbReference type="PROSITE" id="PS50832">
    <property type="entry name" value="S1_IF1_TYPE"/>
    <property type="match status" value="1"/>
</dbReference>
<name>A0A1F5EAE3_9BACT</name>
<organism evidence="7 8">
    <name type="scientific">Candidatus Berkelbacteria bacterium RIFOXYA2_FULL_43_10</name>
    <dbReference type="NCBI Taxonomy" id="1797472"/>
    <lineage>
        <taxon>Bacteria</taxon>
        <taxon>Candidatus Berkelbacteria</taxon>
    </lineage>
</organism>
<evidence type="ECO:0000256" key="3">
    <source>
        <dbReference type="ARBA" id="ARBA00022917"/>
    </source>
</evidence>
<protein>
    <recommendedName>
        <fullName evidence="4 5">Translation initiation factor IF-1</fullName>
    </recommendedName>
</protein>
<dbReference type="EMBL" id="MEZY01000020">
    <property type="protein sequence ID" value="OGD64372.1"/>
    <property type="molecule type" value="Genomic_DNA"/>
</dbReference>
<dbReference type="GO" id="GO:0005829">
    <property type="term" value="C:cytosol"/>
    <property type="evidence" value="ECO:0007669"/>
    <property type="project" value="TreeGrafter"/>
</dbReference>
<evidence type="ECO:0000259" key="6">
    <source>
        <dbReference type="PROSITE" id="PS50832"/>
    </source>
</evidence>
<dbReference type="GO" id="GO:0043022">
    <property type="term" value="F:ribosome binding"/>
    <property type="evidence" value="ECO:0007669"/>
    <property type="project" value="UniProtKB-UniRule"/>
</dbReference>
<keyword evidence="4" id="KW-0699">rRNA-binding</keyword>
<comment type="subcellular location">
    <subcellularLocation>
        <location evidence="4">Cytoplasm</location>
    </subcellularLocation>
</comment>
<evidence type="ECO:0000256" key="2">
    <source>
        <dbReference type="ARBA" id="ARBA00022540"/>
    </source>
</evidence>
<evidence type="ECO:0000313" key="8">
    <source>
        <dbReference type="Proteomes" id="UP000178583"/>
    </source>
</evidence>
<evidence type="ECO:0000256" key="1">
    <source>
        <dbReference type="ARBA" id="ARBA00010939"/>
    </source>
</evidence>
<gene>
    <name evidence="4" type="primary">infA</name>
    <name evidence="7" type="ORF">A2215_01480</name>
</gene>
<proteinExistence type="inferred from homology"/>
<dbReference type="STRING" id="1797472.A2215_01480"/>
<evidence type="ECO:0000256" key="4">
    <source>
        <dbReference type="HAMAP-Rule" id="MF_00075"/>
    </source>
</evidence>
<comment type="subunit">
    <text evidence="4">Component of the 30S ribosomal translation pre-initiation complex which assembles on the 30S ribosome in the order IF-2 and IF-3, IF-1 and N-formylmethionyl-tRNA(fMet); mRNA recruitment can occur at any time during PIC assembly.</text>
</comment>
<dbReference type="Proteomes" id="UP000178583">
    <property type="component" value="Unassembled WGS sequence"/>
</dbReference>
<dbReference type="InterPro" id="IPR012340">
    <property type="entry name" value="NA-bd_OB-fold"/>
</dbReference>
<comment type="function">
    <text evidence="4">One of the essential components for the initiation of protein synthesis. Stabilizes the binding of IF-2 and IF-3 on the 30S subunit to which N-formylmethionyl-tRNA(fMet) subsequently binds. Helps modulate mRNA selection, yielding the 30S pre-initiation complex (PIC). Upon addition of the 50S ribosomal subunit IF-1, IF-2 and IF-3 are released leaving the mature 70S translation initiation complex.</text>
</comment>